<dbReference type="Proteomes" id="UP001295740">
    <property type="component" value="Unassembled WGS sequence"/>
</dbReference>
<comment type="caution">
    <text evidence="1">The sequence shown here is derived from an EMBL/GenBank/DDBJ whole genome shotgun (WGS) entry which is preliminary data.</text>
</comment>
<organism evidence="1 2">
    <name type="scientific">Anthostomella pinea</name>
    <dbReference type="NCBI Taxonomy" id="933095"/>
    <lineage>
        <taxon>Eukaryota</taxon>
        <taxon>Fungi</taxon>
        <taxon>Dikarya</taxon>
        <taxon>Ascomycota</taxon>
        <taxon>Pezizomycotina</taxon>
        <taxon>Sordariomycetes</taxon>
        <taxon>Xylariomycetidae</taxon>
        <taxon>Xylariales</taxon>
        <taxon>Xylariaceae</taxon>
        <taxon>Anthostomella</taxon>
    </lineage>
</organism>
<evidence type="ECO:0000313" key="2">
    <source>
        <dbReference type="Proteomes" id="UP001295740"/>
    </source>
</evidence>
<dbReference type="InterPro" id="IPR032675">
    <property type="entry name" value="LRR_dom_sf"/>
</dbReference>
<dbReference type="Gene3D" id="3.80.10.10">
    <property type="entry name" value="Ribonuclease Inhibitor"/>
    <property type="match status" value="1"/>
</dbReference>
<reference evidence="1" key="1">
    <citation type="submission" date="2023-10" db="EMBL/GenBank/DDBJ databases">
        <authorList>
            <person name="Hackl T."/>
        </authorList>
    </citation>
    <scope>NUCLEOTIDE SEQUENCE</scope>
</reference>
<dbReference type="SUPFAM" id="SSF52047">
    <property type="entry name" value="RNI-like"/>
    <property type="match status" value="1"/>
</dbReference>
<name>A0AAI8VLP5_9PEZI</name>
<protein>
    <submittedName>
        <fullName evidence="1">Uu.00g080780.m01.CDS01</fullName>
    </submittedName>
</protein>
<sequence length="500" mass="56467">MDPARPSLAVLGLDIISVIMDMLQDTSPSSVASMALEGGSDAAKRRLLQMEKQDLLPAIRSLTVDDNTSSRQPRDDTMHILCRLLPQMTGLRDLTWSSNFMPAKIRAALESCPSVRLHTRFDEYRALTQVNKPCNLVTLAGSRNLSSLQVVYEEERDEYCGLGFTGGEHPAALEELVLRHYPFGRACLPRVMGSVNYPSEMDEMDYWAAHFDWSRLRRLKTPSLQLVRQILPRLTALQDLSLQIHYAGDEVVGAVLLEVPASLTSITMPFFGDTTLQGILRHAKTLRKLDLHQLYDHGWDSWYERAERTRRWCQMLRDECSLVEELSLDVVRDGAWPFELLDTLASFPRLRQLDIWLQLGAEGSTTEPKMTFEAAAMLYKHLEAHGQQQGLSLDRIGFHSGMAWTVGRGYLTSGGGMGWVEDQCMAFVCMPSEREDERVLGRFTISCPVLSARDDQVKEVVANARAARLEMENESEMWQSLTIALDGPILQEFIGCMMFD</sequence>
<dbReference type="EMBL" id="CAUWAG010000010">
    <property type="protein sequence ID" value="CAJ2506892.1"/>
    <property type="molecule type" value="Genomic_DNA"/>
</dbReference>
<gene>
    <name evidence="1" type="ORF">KHLLAP_LOCUS7360</name>
</gene>
<keyword evidence="2" id="KW-1185">Reference proteome</keyword>
<evidence type="ECO:0000313" key="1">
    <source>
        <dbReference type="EMBL" id="CAJ2506892.1"/>
    </source>
</evidence>
<dbReference type="AlphaFoldDB" id="A0AAI8VLP5"/>
<proteinExistence type="predicted"/>
<accession>A0AAI8VLP5</accession>